<gene>
    <name evidence="2" type="ORF">I306_00213</name>
</gene>
<sequence>MADDILCNCAALRALKRHQLVSLSKKYGLKASGKNIDMIDRLQKYGQKHAGNLDFYIPDPAPAPVQDLAISSSVPAADQTISLKLENKMQDLEVPAPSFKSSSHAGKPSDTSLISRPSDSWEVLSESAASIVSKEDIERPESSSHFQNVGSWKSSNNGETLTASEGSAEDCDTRNSGSMRAITSSISKRGSIILLGLDRLSSSTPSDQHNRELAAKVITTGRHGKGEDHLEIVVNTPPSPASTVGIVRRYSRYSLQERPSTIRLCSPTPFSFVQNVKSLSDVEDELPFAGKMKDVSLLKERRTMAPLASQNRSDIVRPLVRKSVPALSLPRAPSTSNVYPPLPNLSPYHINLDQTCENQEEPHQVPGGFPPLPPPPSGSQVLFGNSIAPVLSNAQFSEAARNILQEMNARLPKGSARLGEELLKGKHAEMEKLVRTNQQLGTGGWGLSEGTTHMSDRYAEFHRKEFANPHGKSSGALEGNDERRAKRSRLSTHPFGTLREAKKNIAIMLSEEKGIPQTSMLRKLKDRRERRRSGFHEKNSPKKFGFLKKKTGAGPAATLASSSSASKPIISHPRPLSYKISTEVSHAGRSSLQLSQSEGYQCHIRNLKNGGRSTSAQTVISQTGSKTPRRAGIPDFAPPSVTNRESPGTSSLVSTNSLGLPEPSSKFRRPSLPSSSRGSSTSRAMKKQSQAELIRNARSAPLPPKHETIDKIYPALAATQKISTTSLGSIPKPPTSMIDRHSTLFLPTVSSLARMQATVRPKVDIPPPTISPTPSPLVTPAMRQKQVLQERDGDPVEVVAASHSIKTIQPFGNATSRENAFETNIMSKPAATLCKGGPSHGKRIMKKQSSASLAAARARAKASGLKAVKSRGDLREKEKEMRRKKEEMSVLSCRRKEERELREMLGM</sequence>
<keyword evidence="3" id="KW-1185">Reference proteome</keyword>
<feature type="compositionally biased region" description="Low complexity" evidence="1">
    <location>
        <begin position="670"/>
        <end position="683"/>
    </location>
</feature>
<accession>A0ABR5C4L7</accession>
<protein>
    <recommendedName>
        <fullName evidence="4">SAP domain-containing protein</fullName>
    </recommendedName>
</protein>
<feature type="compositionally biased region" description="Polar residues" evidence="1">
    <location>
        <begin position="143"/>
        <end position="165"/>
    </location>
</feature>
<proteinExistence type="predicted"/>
<evidence type="ECO:0008006" key="4">
    <source>
        <dbReference type="Google" id="ProtNLM"/>
    </source>
</evidence>
<feature type="compositionally biased region" description="Basic and acidic residues" evidence="1">
    <location>
        <begin position="870"/>
        <end position="889"/>
    </location>
</feature>
<feature type="region of interest" description="Disordered" evidence="1">
    <location>
        <begin position="132"/>
        <end position="176"/>
    </location>
</feature>
<feature type="region of interest" description="Disordered" evidence="1">
    <location>
        <begin position="96"/>
        <end position="119"/>
    </location>
</feature>
<feature type="region of interest" description="Disordered" evidence="1">
    <location>
        <begin position="606"/>
        <end position="706"/>
    </location>
</feature>
<dbReference type="Proteomes" id="UP000054272">
    <property type="component" value="Unassembled WGS sequence"/>
</dbReference>
<evidence type="ECO:0000256" key="1">
    <source>
        <dbReference type="SAM" id="MobiDB-lite"/>
    </source>
</evidence>
<dbReference type="EMBL" id="KN848557">
    <property type="protein sequence ID" value="KIR82616.1"/>
    <property type="molecule type" value="Genomic_DNA"/>
</dbReference>
<evidence type="ECO:0000313" key="3">
    <source>
        <dbReference type="Proteomes" id="UP000054272"/>
    </source>
</evidence>
<feature type="region of interest" description="Disordered" evidence="1">
    <location>
        <begin position="864"/>
        <end position="889"/>
    </location>
</feature>
<feature type="compositionally biased region" description="Polar residues" evidence="1">
    <location>
        <begin position="99"/>
        <end position="118"/>
    </location>
</feature>
<organism evidence="2 3">
    <name type="scientific">Cryptococcus gattii EJB2</name>
    <dbReference type="NCBI Taxonomy" id="1296103"/>
    <lineage>
        <taxon>Eukaryota</taxon>
        <taxon>Fungi</taxon>
        <taxon>Dikarya</taxon>
        <taxon>Basidiomycota</taxon>
        <taxon>Agaricomycotina</taxon>
        <taxon>Tremellomycetes</taxon>
        <taxon>Tremellales</taxon>
        <taxon>Cryptococcaceae</taxon>
        <taxon>Cryptococcus</taxon>
        <taxon>Cryptococcus gattii species complex</taxon>
    </lineage>
</organism>
<feature type="compositionally biased region" description="Polar residues" evidence="1">
    <location>
        <begin position="640"/>
        <end position="658"/>
    </location>
</feature>
<reference evidence="2 3" key="1">
    <citation type="submission" date="2015-01" db="EMBL/GenBank/DDBJ databases">
        <title>The Genome Sequence of Cryptococcus gattii EJB2.</title>
        <authorList>
            <consortium name="The Broad Institute Genomics Platform"/>
            <person name="Cuomo C."/>
            <person name="Litvintseva A."/>
            <person name="Chen Y."/>
            <person name="Heitman J."/>
            <person name="Sun S."/>
            <person name="Springer D."/>
            <person name="Dromer F."/>
            <person name="Young S."/>
            <person name="Zeng Q."/>
            <person name="Gargeya S."/>
            <person name="Abouelleil A."/>
            <person name="Alvarado L."/>
            <person name="Chapman S.B."/>
            <person name="Gainer-Dewar J."/>
            <person name="Goldberg J."/>
            <person name="Griggs A."/>
            <person name="Gujja S."/>
            <person name="Hansen M."/>
            <person name="Howarth C."/>
            <person name="Imamovic A."/>
            <person name="Larimer J."/>
            <person name="Murphy C."/>
            <person name="Naylor J."/>
            <person name="Pearson M."/>
            <person name="Priest M."/>
            <person name="Roberts A."/>
            <person name="Saif S."/>
            <person name="Shea T."/>
            <person name="Sykes S."/>
            <person name="Wortman J."/>
            <person name="Nusbaum C."/>
            <person name="Birren B."/>
        </authorList>
    </citation>
    <scope>NUCLEOTIDE SEQUENCE [LARGE SCALE GENOMIC DNA]</scope>
    <source>
        <strain evidence="2 3">EJB2</strain>
    </source>
</reference>
<feature type="region of interest" description="Disordered" evidence="1">
    <location>
        <begin position="465"/>
        <end position="495"/>
    </location>
</feature>
<feature type="compositionally biased region" description="Low complexity" evidence="1">
    <location>
        <begin position="552"/>
        <end position="571"/>
    </location>
</feature>
<feature type="compositionally biased region" description="Basic and acidic residues" evidence="1">
    <location>
        <begin position="133"/>
        <end position="142"/>
    </location>
</feature>
<evidence type="ECO:0000313" key="2">
    <source>
        <dbReference type="EMBL" id="KIR82616.1"/>
    </source>
</evidence>
<feature type="compositionally biased region" description="Polar residues" evidence="1">
    <location>
        <begin position="611"/>
        <end position="626"/>
    </location>
</feature>
<feature type="region of interest" description="Disordered" evidence="1">
    <location>
        <begin position="522"/>
        <end position="572"/>
    </location>
</feature>
<name>A0ABR5C4L7_9TREE</name>
<feature type="compositionally biased region" description="Basic residues" evidence="1">
    <location>
        <begin position="522"/>
        <end position="531"/>
    </location>
</feature>